<evidence type="ECO:0000313" key="3">
    <source>
        <dbReference type="Proteomes" id="UP000315525"/>
    </source>
</evidence>
<dbReference type="EMBL" id="SOJN01000109">
    <property type="protein sequence ID" value="TET44786.1"/>
    <property type="molecule type" value="Genomic_DNA"/>
</dbReference>
<evidence type="ECO:0000259" key="1">
    <source>
        <dbReference type="Pfam" id="PF08861"/>
    </source>
</evidence>
<protein>
    <submittedName>
        <fullName evidence="2">DUF1828 domain-containing protein</fullName>
    </submittedName>
</protein>
<organism evidence="2 3">
    <name type="scientific">candidate division TA06 bacterium</name>
    <dbReference type="NCBI Taxonomy" id="2250710"/>
    <lineage>
        <taxon>Bacteria</taxon>
        <taxon>Bacteria division TA06</taxon>
    </lineage>
</organism>
<reference evidence="2 3" key="1">
    <citation type="submission" date="2019-03" db="EMBL/GenBank/DDBJ databases">
        <title>Metabolic potential of uncultured bacteria and archaea associated with petroleum seepage in deep-sea sediments.</title>
        <authorList>
            <person name="Dong X."/>
            <person name="Hubert C."/>
        </authorList>
    </citation>
    <scope>NUCLEOTIDE SEQUENCE [LARGE SCALE GENOMIC DNA]</scope>
    <source>
        <strain evidence="2">E44_bin18</strain>
    </source>
</reference>
<dbReference type="Proteomes" id="UP000315525">
    <property type="component" value="Unassembled WGS sequence"/>
</dbReference>
<proteinExistence type="predicted"/>
<comment type="caution">
    <text evidence="2">The sequence shown here is derived from an EMBL/GenBank/DDBJ whole genome shotgun (WGS) entry which is preliminary data.</text>
</comment>
<sequence>MCGVRWEGNSGYRWRPNLGNMSDELPDRIIQEYLKTIRENTLWQKVGDEYVISMPFVVASGHFVEIFVREVGDNFIAISDKKNALSDLWLSGVKILGQKRKMVEDILSKYDLSFEKDEVLALAKVAEVGDVFSRVVQALIRIGDLRLLHKVTLVTEERIAKRLRNVVRGIEPRPLAGPRAVLPGRIEPTHQVDFLSLNEHKTAVKAIDARKKLSLQEKVEAWAFKFGDMREADPDVRAVCVYDRDNEYWSASLAQVAAARADIVVAIQEKEEIRKALVL</sequence>
<evidence type="ECO:0000313" key="2">
    <source>
        <dbReference type="EMBL" id="TET44786.1"/>
    </source>
</evidence>
<dbReference type="Pfam" id="PF08861">
    <property type="entry name" value="DUF1828"/>
    <property type="match status" value="1"/>
</dbReference>
<dbReference type="AlphaFoldDB" id="A0A523UQI7"/>
<feature type="domain" description="DUF1828" evidence="1">
    <location>
        <begin position="55"/>
        <end position="142"/>
    </location>
</feature>
<accession>A0A523UQI7</accession>
<gene>
    <name evidence="2" type="ORF">E3J62_09395</name>
</gene>
<dbReference type="InterPro" id="IPR014960">
    <property type="entry name" value="DUF1828"/>
</dbReference>
<name>A0A523UQI7_UNCT6</name>